<organism evidence="1 2">
    <name type="scientific">Devosia soli</name>
    <dbReference type="NCBI Taxonomy" id="361041"/>
    <lineage>
        <taxon>Bacteria</taxon>
        <taxon>Pseudomonadati</taxon>
        <taxon>Pseudomonadota</taxon>
        <taxon>Alphaproteobacteria</taxon>
        <taxon>Hyphomicrobiales</taxon>
        <taxon>Devosiaceae</taxon>
        <taxon>Devosia</taxon>
    </lineage>
</organism>
<name>A0A0F5L2J0_9HYPH</name>
<dbReference type="STRING" id="361041.VW35_17770"/>
<accession>A0A0F5L2J0</accession>
<gene>
    <name evidence="1" type="ORF">VW35_17770</name>
</gene>
<dbReference type="AlphaFoldDB" id="A0A0F5L2J0"/>
<evidence type="ECO:0008006" key="3">
    <source>
        <dbReference type="Google" id="ProtNLM"/>
    </source>
</evidence>
<dbReference type="Gene3D" id="3.40.50.2000">
    <property type="entry name" value="Glycogen Phosphorylase B"/>
    <property type="match status" value="2"/>
</dbReference>
<dbReference type="Proteomes" id="UP000033514">
    <property type="component" value="Unassembled WGS sequence"/>
</dbReference>
<dbReference type="PATRIC" id="fig|361041.3.peg.2959"/>
<proteinExistence type="predicted"/>
<comment type="caution">
    <text evidence="1">The sequence shown here is derived from an EMBL/GenBank/DDBJ whole genome shotgun (WGS) entry which is preliminary data.</text>
</comment>
<sequence>MAPRVLLAWEGGAGRGHVVTLKVIAEALGAAAICDAALCRMEHAAEIASFCDGVFAGARLWPNRARREAMGNPHTATWGDFLGDLNFWDPQFLITQIGWWLAVIRARQSRMVVADFAPCAQLAALIAGIPSIAVGTGYSVPPSGLERFPVLLPEYAISIYDEGELLDAVNRALRHFGSAPLQHLSDIYSGGGAMPRTIAGLDPYDGMRAAPLLPPLNEKLPRPDGSGEEIFVYFSTRETENEALVDAVLGLGLPMRAFLPGADGEMKTRFASAGVVVEPAPVPVEDIGRRTRLMIHSGQHGSLCLGLGMGFGQIAIPQHLEHLFHARKAAALAPVSIIGPSMKRTDDIAGVIEAAYRDDAVSSHARGVAMRLGDDLFGDIGVITRERLLPLIG</sequence>
<keyword evidence="2" id="KW-1185">Reference proteome</keyword>
<dbReference type="OrthoDB" id="271062at2"/>
<reference evidence="1 2" key="1">
    <citation type="submission" date="2015-03" db="EMBL/GenBank/DDBJ databases">
        <authorList>
            <person name="Hassan Y.I."/>
            <person name="Lepp D."/>
            <person name="Zhou T."/>
        </authorList>
    </citation>
    <scope>NUCLEOTIDE SEQUENCE [LARGE SCALE GENOMIC DNA]</scope>
    <source>
        <strain evidence="1 2">GH2-10</strain>
    </source>
</reference>
<dbReference type="RefSeq" id="WP_046144403.1">
    <property type="nucleotide sequence ID" value="NZ_LAJG01000042.1"/>
</dbReference>
<dbReference type="EMBL" id="LAJG01000042">
    <property type="protein sequence ID" value="KKB76616.1"/>
    <property type="molecule type" value="Genomic_DNA"/>
</dbReference>
<evidence type="ECO:0000313" key="1">
    <source>
        <dbReference type="EMBL" id="KKB76616.1"/>
    </source>
</evidence>
<protein>
    <recommendedName>
        <fullName evidence="3">Glycosyl transferase family 28 C-terminal domain-containing protein</fullName>
    </recommendedName>
</protein>
<evidence type="ECO:0000313" key="2">
    <source>
        <dbReference type="Proteomes" id="UP000033514"/>
    </source>
</evidence>
<dbReference type="SUPFAM" id="SSF53756">
    <property type="entry name" value="UDP-Glycosyltransferase/glycogen phosphorylase"/>
    <property type="match status" value="1"/>
</dbReference>